<keyword evidence="2" id="KW-1185">Reference proteome</keyword>
<protein>
    <submittedName>
        <fullName evidence="1">Uncharacterized protein</fullName>
    </submittedName>
</protein>
<sequence length="86" mass="10042">MAQIEEEPRQMYGKLHGFIVAAASAQAVEKFVLPHIDPFALGTGQWYILIHHIQFKGTTTKKWNRGRSGLQWIWDQSRMLTTHWHI</sequence>
<proteinExistence type="predicted"/>
<name>A0ABD3NE70_9STRA</name>
<dbReference type="AlphaFoldDB" id="A0ABD3NE70"/>
<comment type="caution">
    <text evidence="1">The sequence shown here is derived from an EMBL/GenBank/DDBJ whole genome shotgun (WGS) entry which is preliminary data.</text>
</comment>
<organism evidence="1 2">
    <name type="scientific">Cyclotella atomus</name>
    <dbReference type="NCBI Taxonomy" id="382360"/>
    <lineage>
        <taxon>Eukaryota</taxon>
        <taxon>Sar</taxon>
        <taxon>Stramenopiles</taxon>
        <taxon>Ochrophyta</taxon>
        <taxon>Bacillariophyta</taxon>
        <taxon>Coscinodiscophyceae</taxon>
        <taxon>Thalassiosirophycidae</taxon>
        <taxon>Stephanodiscales</taxon>
        <taxon>Stephanodiscaceae</taxon>
        <taxon>Cyclotella</taxon>
    </lineage>
</organism>
<dbReference type="Proteomes" id="UP001530400">
    <property type="component" value="Unassembled WGS sequence"/>
</dbReference>
<accession>A0ABD3NE70</accession>
<gene>
    <name evidence="1" type="ORF">ACHAWO_008806</name>
</gene>
<evidence type="ECO:0000313" key="2">
    <source>
        <dbReference type="Proteomes" id="UP001530400"/>
    </source>
</evidence>
<reference evidence="1 2" key="1">
    <citation type="submission" date="2024-10" db="EMBL/GenBank/DDBJ databases">
        <title>Updated reference genomes for cyclostephanoid diatoms.</title>
        <authorList>
            <person name="Roberts W.R."/>
            <person name="Alverson A.J."/>
        </authorList>
    </citation>
    <scope>NUCLEOTIDE SEQUENCE [LARGE SCALE GENOMIC DNA]</scope>
    <source>
        <strain evidence="1 2">AJA010-31</strain>
    </source>
</reference>
<evidence type="ECO:0000313" key="1">
    <source>
        <dbReference type="EMBL" id="KAL3774208.1"/>
    </source>
</evidence>
<dbReference type="EMBL" id="JALLPJ020001205">
    <property type="protein sequence ID" value="KAL3774208.1"/>
    <property type="molecule type" value="Genomic_DNA"/>
</dbReference>